<dbReference type="AlphaFoldDB" id="A0A0P1AYC9"/>
<sequence>MWPAADDMASAKKKCVVAGSSADEILRQIKPKCRLVKSRKRASADQGTMASSQTTTMFAEHQIHCNCLRCTSFNTLQS</sequence>
<dbReference type="Proteomes" id="UP000054928">
    <property type="component" value="Unassembled WGS sequence"/>
</dbReference>
<organism evidence="1 2">
    <name type="scientific">Plasmopara halstedii</name>
    <name type="common">Downy mildew of sunflower</name>
    <dbReference type="NCBI Taxonomy" id="4781"/>
    <lineage>
        <taxon>Eukaryota</taxon>
        <taxon>Sar</taxon>
        <taxon>Stramenopiles</taxon>
        <taxon>Oomycota</taxon>
        <taxon>Peronosporomycetes</taxon>
        <taxon>Peronosporales</taxon>
        <taxon>Peronosporaceae</taxon>
        <taxon>Plasmopara</taxon>
    </lineage>
</organism>
<evidence type="ECO:0000313" key="2">
    <source>
        <dbReference type="Proteomes" id="UP000054928"/>
    </source>
</evidence>
<protein>
    <submittedName>
        <fullName evidence="1">Uncharacterized protein</fullName>
    </submittedName>
</protein>
<evidence type="ECO:0000313" key="1">
    <source>
        <dbReference type="EMBL" id="CEG46244.1"/>
    </source>
</evidence>
<dbReference type="RefSeq" id="XP_036263370.1">
    <property type="nucleotide sequence ID" value="XM_036407113.1"/>
</dbReference>
<reference evidence="2" key="1">
    <citation type="submission" date="2014-09" db="EMBL/GenBank/DDBJ databases">
        <authorList>
            <person name="Sharma Rahul"/>
            <person name="Thines Marco"/>
        </authorList>
    </citation>
    <scope>NUCLEOTIDE SEQUENCE [LARGE SCALE GENOMIC DNA]</scope>
</reference>
<accession>A0A0P1AYC9</accession>
<keyword evidence="2" id="KW-1185">Reference proteome</keyword>
<dbReference type="GeneID" id="59052774"/>
<dbReference type="EMBL" id="CCYD01002047">
    <property type="protein sequence ID" value="CEG46244.1"/>
    <property type="molecule type" value="Genomic_DNA"/>
</dbReference>
<name>A0A0P1AYC9_PLAHL</name>
<proteinExistence type="predicted"/>